<dbReference type="PANTHER" id="PTHR10907">
    <property type="entry name" value="REGUCALCIN"/>
    <property type="match status" value="1"/>
</dbReference>
<comment type="similarity">
    <text evidence="1">Belongs to the SMP-30/CGR1 family.</text>
</comment>
<proteinExistence type="inferred from homology"/>
<dbReference type="RefSeq" id="WP_380013683.1">
    <property type="nucleotide sequence ID" value="NZ_JADIKI010000023.1"/>
</dbReference>
<evidence type="ECO:0000313" key="4">
    <source>
        <dbReference type="Proteomes" id="UP001620409"/>
    </source>
</evidence>
<evidence type="ECO:0000313" key="3">
    <source>
        <dbReference type="EMBL" id="MFK2855927.1"/>
    </source>
</evidence>
<keyword evidence="4" id="KW-1185">Reference proteome</keyword>
<dbReference type="Gene3D" id="2.120.10.30">
    <property type="entry name" value="TolB, C-terminal domain"/>
    <property type="match status" value="1"/>
</dbReference>
<dbReference type="Pfam" id="PF08450">
    <property type="entry name" value="SGL"/>
    <property type="match status" value="1"/>
</dbReference>
<protein>
    <submittedName>
        <fullName evidence="3">SMP-30/gluconolactonase/LRE family protein</fullName>
    </submittedName>
</protein>
<dbReference type="InterPro" id="IPR013658">
    <property type="entry name" value="SGL"/>
</dbReference>
<dbReference type="PRINTS" id="PR01790">
    <property type="entry name" value="SMP30FAMILY"/>
</dbReference>
<evidence type="ECO:0000256" key="1">
    <source>
        <dbReference type="ARBA" id="ARBA00008853"/>
    </source>
</evidence>
<dbReference type="EMBL" id="JADIKI010000023">
    <property type="protein sequence ID" value="MFK2855927.1"/>
    <property type="molecule type" value="Genomic_DNA"/>
</dbReference>
<gene>
    <name evidence="3" type="ORF">ISP18_15090</name>
</gene>
<accession>A0ABW8IL24</accession>
<feature type="domain" description="SMP-30/Gluconolactonase/LRE-like region" evidence="2">
    <location>
        <begin position="19"/>
        <end position="263"/>
    </location>
</feature>
<dbReference type="PANTHER" id="PTHR10907:SF47">
    <property type="entry name" value="REGUCALCIN"/>
    <property type="match status" value="1"/>
</dbReference>
<dbReference type="Proteomes" id="UP001620409">
    <property type="component" value="Unassembled WGS sequence"/>
</dbReference>
<dbReference type="InterPro" id="IPR011042">
    <property type="entry name" value="6-blade_b-propeller_TolB-like"/>
</dbReference>
<reference evidence="3 4" key="1">
    <citation type="submission" date="2020-10" db="EMBL/GenBank/DDBJ databases">
        <title>Phylogeny of dyella-like bacteria.</title>
        <authorList>
            <person name="Fu J."/>
        </authorList>
    </citation>
    <scope>NUCLEOTIDE SEQUENCE [LARGE SCALE GENOMIC DNA]</scope>
    <source>
        <strain evidence="3 4">DHG40</strain>
    </source>
</reference>
<name>A0ABW8IL24_9GAMM</name>
<evidence type="ECO:0000259" key="2">
    <source>
        <dbReference type="Pfam" id="PF08450"/>
    </source>
</evidence>
<sequence length="300" mass="32908">MSMKAGSKASLVLDARNTLGEGVTWCTRSQSLYWTDIHESVLWHFCPTDGSTRRWSMPERLASFALCDDDGWLLLGLASGLAFFHKESGELIRITDVEAGLPTRLNDGACDRQGRFVFGTLHEPVGGEARRAAGGFYRLHADLRLEPLPLGPVAISNSIAFSPDGATMYYCDSWTRLVHRCTYGDNVTDACVHIDLSHQQGEPDGSAVDSEGGMWNAEWGSGRVVRYDRDGRENLVIDVPTRQPTRVAFGGERLNTLYITSARDGLSAEALEKDPHAGGLFAVEVPFTGMPEPRFAGRPM</sequence>
<dbReference type="InterPro" id="IPR005511">
    <property type="entry name" value="SMP-30"/>
</dbReference>
<organism evidence="3 4">
    <name type="scientific">Dyella humi</name>
    <dbReference type="NCBI Taxonomy" id="1770547"/>
    <lineage>
        <taxon>Bacteria</taxon>
        <taxon>Pseudomonadati</taxon>
        <taxon>Pseudomonadota</taxon>
        <taxon>Gammaproteobacteria</taxon>
        <taxon>Lysobacterales</taxon>
        <taxon>Rhodanobacteraceae</taxon>
        <taxon>Dyella</taxon>
    </lineage>
</organism>
<comment type="caution">
    <text evidence="3">The sequence shown here is derived from an EMBL/GenBank/DDBJ whole genome shotgun (WGS) entry which is preliminary data.</text>
</comment>
<dbReference type="SUPFAM" id="SSF63829">
    <property type="entry name" value="Calcium-dependent phosphotriesterase"/>
    <property type="match status" value="1"/>
</dbReference>